<accession>A0A1X2HS47</accession>
<feature type="non-terminal residue" evidence="1">
    <location>
        <position position="214"/>
    </location>
</feature>
<gene>
    <name evidence="1" type="ORF">BCR43DRAFT_429266</name>
</gene>
<name>A0A1X2HS47_SYNRA</name>
<organism evidence="1 2">
    <name type="scientific">Syncephalastrum racemosum</name>
    <name type="common">Filamentous fungus</name>
    <dbReference type="NCBI Taxonomy" id="13706"/>
    <lineage>
        <taxon>Eukaryota</taxon>
        <taxon>Fungi</taxon>
        <taxon>Fungi incertae sedis</taxon>
        <taxon>Mucoromycota</taxon>
        <taxon>Mucoromycotina</taxon>
        <taxon>Mucoromycetes</taxon>
        <taxon>Mucorales</taxon>
        <taxon>Syncephalastraceae</taxon>
        <taxon>Syncephalastrum</taxon>
    </lineage>
</organism>
<dbReference type="Proteomes" id="UP000242180">
    <property type="component" value="Unassembled WGS sequence"/>
</dbReference>
<evidence type="ECO:0000313" key="2">
    <source>
        <dbReference type="Proteomes" id="UP000242180"/>
    </source>
</evidence>
<dbReference type="Pfam" id="PF09729">
    <property type="entry name" value="Gti1_Pac2"/>
    <property type="match status" value="1"/>
</dbReference>
<sequence length="214" mass="24389">MATNETFHGFVETTTDTLLIFEACRRGMLPKINRRLQEQERGAVQSGTVFVFDERESGIKRWTDGLVWSPSRILGNFLIYRELDGRDMPSGDKRRVQRNTSGYNYQQVTPKALYPEEDDLTDDGLMDRNRERALVGSLTNSYNFKKGGLIKKTMSIIVNGSPQHLISYYTKDDVLSGRLATPSSIPELSQLEISPELFLRQSFRVPPMMERGGD</sequence>
<evidence type="ECO:0000313" key="1">
    <source>
        <dbReference type="EMBL" id="ORZ02361.1"/>
    </source>
</evidence>
<comment type="caution">
    <text evidence="1">The sequence shown here is derived from an EMBL/GenBank/DDBJ whole genome shotgun (WGS) entry which is preliminary data.</text>
</comment>
<reference evidence="1 2" key="1">
    <citation type="submission" date="2016-07" db="EMBL/GenBank/DDBJ databases">
        <title>Pervasive Adenine N6-methylation of Active Genes in Fungi.</title>
        <authorList>
            <consortium name="DOE Joint Genome Institute"/>
            <person name="Mondo S.J."/>
            <person name="Dannebaum R.O."/>
            <person name="Kuo R.C."/>
            <person name="Labutti K."/>
            <person name="Haridas S."/>
            <person name="Kuo A."/>
            <person name="Salamov A."/>
            <person name="Ahrendt S.R."/>
            <person name="Lipzen A."/>
            <person name="Sullivan W."/>
            <person name="Andreopoulos W.B."/>
            <person name="Clum A."/>
            <person name="Lindquist E."/>
            <person name="Daum C."/>
            <person name="Ramamoorthy G.K."/>
            <person name="Gryganskyi A."/>
            <person name="Culley D."/>
            <person name="Magnuson J.K."/>
            <person name="James T.Y."/>
            <person name="O'Malley M.A."/>
            <person name="Stajich J.E."/>
            <person name="Spatafora J.W."/>
            <person name="Visel A."/>
            <person name="Grigoriev I.V."/>
        </authorList>
    </citation>
    <scope>NUCLEOTIDE SEQUENCE [LARGE SCALE GENOMIC DNA]</scope>
    <source>
        <strain evidence="1 2">NRRL 2496</strain>
    </source>
</reference>
<dbReference type="OMA" id="HEYTSIS"/>
<proteinExistence type="predicted"/>
<dbReference type="EMBL" id="MCGN01000001">
    <property type="protein sequence ID" value="ORZ02361.1"/>
    <property type="molecule type" value="Genomic_DNA"/>
</dbReference>
<keyword evidence="2" id="KW-1185">Reference proteome</keyword>
<dbReference type="OrthoDB" id="5572844at2759"/>
<protein>
    <submittedName>
        <fullName evidence="1">Gti1/Pac2 family-domain-containing protein</fullName>
    </submittedName>
</protein>
<dbReference type="GO" id="GO:0003677">
    <property type="term" value="F:DNA binding"/>
    <property type="evidence" value="ECO:0007669"/>
    <property type="project" value="TreeGrafter"/>
</dbReference>
<dbReference type="PANTHER" id="PTHR28027:SF2">
    <property type="entry name" value="TRANSCRIPTIONAL REGULATOR MIT1"/>
    <property type="match status" value="1"/>
</dbReference>
<dbReference type="AlphaFoldDB" id="A0A1X2HS47"/>
<dbReference type="InParanoid" id="A0A1X2HS47"/>
<dbReference type="InterPro" id="IPR018608">
    <property type="entry name" value="Gti1/Pac2"/>
</dbReference>
<dbReference type="PANTHER" id="PTHR28027">
    <property type="entry name" value="TRANSCRIPTIONAL REGULATOR MIT1"/>
    <property type="match status" value="1"/>
</dbReference>